<keyword evidence="1" id="KW-0175">Coiled coil</keyword>
<protein>
    <submittedName>
        <fullName evidence="2">Uncharacterized protein</fullName>
    </submittedName>
</protein>
<evidence type="ECO:0000256" key="1">
    <source>
        <dbReference type="SAM" id="Coils"/>
    </source>
</evidence>
<sequence length="89" mass="9703">MMNEDEYVSKVMGFAVGSGQVSGTCDSIYGKWKYTLTCNDETLHKEHIGIADTLEGAAEKLTANIKQAYVNIESVSQKLVATIDDINAQ</sequence>
<proteinExistence type="predicted"/>
<dbReference type="RefSeq" id="WP_181501622.1">
    <property type="nucleotide sequence ID" value="NZ_JACDUH010000003.1"/>
</dbReference>
<feature type="coiled-coil region" evidence="1">
    <location>
        <begin position="51"/>
        <end position="78"/>
    </location>
</feature>
<evidence type="ECO:0000313" key="3">
    <source>
        <dbReference type="Proteomes" id="UP000564425"/>
    </source>
</evidence>
<gene>
    <name evidence="2" type="ORF">HNP86_001961</name>
</gene>
<evidence type="ECO:0000313" key="2">
    <source>
        <dbReference type="EMBL" id="MBA2851802.1"/>
    </source>
</evidence>
<name>A0A7J9NVT7_METMI</name>
<accession>A0A7J9NVT7</accession>
<organism evidence="2 3">
    <name type="scientific">Methanococcus maripaludis</name>
    <name type="common">Methanococcus deltae</name>
    <dbReference type="NCBI Taxonomy" id="39152"/>
    <lineage>
        <taxon>Archaea</taxon>
        <taxon>Methanobacteriati</taxon>
        <taxon>Methanobacteriota</taxon>
        <taxon>Methanomada group</taxon>
        <taxon>Methanococci</taxon>
        <taxon>Methanococcales</taxon>
        <taxon>Methanococcaceae</taxon>
        <taxon>Methanococcus</taxon>
    </lineage>
</organism>
<dbReference type="EMBL" id="JACDUH010000003">
    <property type="protein sequence ID" value="MBA2851802.1"/>
    <property type="molecule type" value="Genomic_DNA"/>
</dbReference>
<dbReference type="AlphaFoldDB" id="A0A7J9NVT7"/>
<dbReference type="Proteomes" id="UP000564425">
    <property type="component" value="Unassembled WGS sequence"/>
</dbReference>
<comment type="caution">
    <text evidence="2">The sequence shown here is derived from an EMBL/GenBank/DDBJ whole genome shotgun (WGS) entry which is preliminary data.</text>
</comment>
<reference evidence="2 3" key="1">
    <citation type="submission" date="2020-07" db="EMBL/GenBank/DDBJ databases">
        <title>Genomic Encyclopedia of Type Strains, Phase IV (KMG-V): Genome sequencing to study the core and pangenomes of soil and plant-associated prokaryotes.</title>
        <authorList>
            <person name="Whitman W."/>
        </authorList>
    </citation>
    <scope>NUCLEOTIDE SEQUENCE [LARGE SCALE GENOMIC DNA]</scope>
    <source>
        <strain evidence="2 3">A1</strain>
    </source>
</reference>